<dbReference type="EC" id="2.3.1.225" evidence="6"/>
<feature type="non-terminal residue" evidence="8">
    <location>
        <position position="1"/>
    </location>
</feature>
<sequence>MAELLPVLLQGLRGAWSPDGDDGAWPGAVELVRSGVCHLRPLPLVRQQPAGSGSGPGLLHLYCPGWHPFLDEHQARLELERMQFADYSFDRRDPRRPRWCKRCQCWKPERAHHCSVLGRCVLKMVLPAIPALHLGGGAGGSTVAAQAVDRLLLQPLEWSWQVALVPASAQQGGEARTGGQLPQCTLAADHLVVSHCLTGGPAPAVARGRVYPWMSA</sequence>
<comment type="domain">
    <text evidence="6">The DHHC domain is required for palmitoyltransferase activity.</text>
</comment>
<evidence type="ECO:0000256" key="4">
    <source>
        <dbReference type="ARBA" id="ARBA00022989"/>
    </source>
</evidence>
<evidence type="ECO:0000259" key="7">
    <source>
        <dbReference type="Pfam" id="PF01529"/>
    </source>
</evidence>
<keyword evidence="3" id="KW-0812">Transmembrane</keyword>
<dbReference type="Proteomes" id="UP000485058">
    <property type="component" value="Unassembled WGS sequence"/>
</dbReference>
<comment type="subcellular location">
    <subcellularLocation>
        <location evidence="1">Membrane</location>
        <topology evidence="1">Multi-pass membrane protein</topology>
    </subcellularLocation>
</comment>
<comment type="caution">
    <text evidence="8">The sequence shown here is derived from an EMBL/GenBank/DDBJ whole genome shotgun (WGS) entry which is preliminary data.</text>
</comment>
<keyword evidence="6" id="KW-0012">Acyltransferase</keyword>
<dbReference type="EMBL" id="BLLF01000347">
    <property type="protein sequence ID" value="GFH10785.1"/>
    <property type="molecule type" value="Genomic_DNA"/>
</dbReference>
<name>A0A699YN95_HAELA</name>
<accession>A0A699YN95</accession>
<dbReference type="AlphaFoldDB" id="A0A699YN95"/>
<evidence type="ECO:0000313" key="9">
    <source>
        <dbReference type="Proteomes" id="UP000485058"/>
    </source>
</evidence>
<organism evidence="8 9">
    <name type="scientific">Haematococcus lacustris</name>
    <name type="common">Green alga</name>
    <name type="synonym">Haematococcus pluvialis</name>
    <dbReference type="NCBI Taxonomy" id="44745"/>
    <lineage>
        <taxon>Eukaryota</taxon>
        <taxon>Viridiplantae</taxon>
        <taxon>Chlorophyta</taxon>
        <taxon>core chlorophytes</taxon>
        <taxon>Chlorophyceae</taxon>
        <taxon>CS clade</taxon>
        <taxon>Chlamydomonadales</taxon>
        <taxon>Haematococcaceae</taxon>
        <taxon>Haematococcus</taxon>
    </lineage>
</organism>
<keyword evidence="6 8" id="KW-0808">Transferase</keyword>
<evidence type="ECO:0000256" key="1">
    <source>
        <dbReference type="ARBA" id="ARBA00004141"/>
    </source>
</evidence>
<evidence type="ECO:0000313" key="8">
    <source>
        <dbReference type="EMBL" id="GFH10785.1"/>
    </source>
</evidence>
<dbReference type="InterPro" id="IPR001594">
    <property type="entry name" value="Palmitoyltrfase_DHHC"/>
</dbReference>
<proteinExistence type="inferred from homology"/>
<keyword evidence="9" id="KW-1185">Reference proteome</keyword>
<feature type="domain" description="Palmitoyltransferase DHHC" evidence="7">
    <location>
        <begin position="96"/>
        <end position="124"/>
    </location>
</feature>
<protein>
    <recommendedName>
        <fullName evidence="6">S-acyltransferase</fullName>
        <ecNumber evidence="6">2.3.1.225</ecNumber>
    </recommendedName>
    <alternativeName>
        <fullName evidence="6">Palmitoyltransferase</fullName>
    </alternativeName>
</protein>
<dbReference type="GO" id="GO:0016020">
    <property type="term" value="C:membrane"/>
    <property type="evidence" value="ECO:0007669"/>
    <property type="project" value="UniProtKB-SubCell"/>
</dbReference>
<evidence type="ECO:0000256" key="3">
    <source>
        <dbReference type="ARBA" id="ARBA00022692"/>
    </source>
</evidence>
<keyword evidence="5" id="KW-0472">Membrane</keyword>
<comment type="catalytic activity">
    <reaction evidence="6">
        <text>L-cysteinyl-[protein] + hexadecanoyl-CoA = S-hexadecanoyl-L-cysteinyl-[protein] + CoA</text>
        <dbReference type="Rhea" id="RHEA:36683"/>
        <dbReference type="Rhea" id="RHEA-COMP:10131"/>
        <dbReference type="Rhea" id="RHEA-COMP:11032"/>
        <dbReference type="ChEBI" id="CHEBI:29950"/>
        <dbReference type="ChEBI" id="CHEBI:57287"/>
        <dbReference type="ChEBI" id="CHEBI:57379"/>
        <dbReference type="ChEBI" id="CHEBI:74151"/>
        <dbReference type="EC" id="2.3.1.225"/>
    </reaction>
</comment>
<evidence type="ECO:0000256" key="2">
    <source>
        <dbReference type="ARBA" id="ARBA00008574"/>
    </source>
</evidence>
<comment type="similarity">
    <text evidence="2 6">Belongs to the DHHC palmitoyltransferase family.</text>
</comment>
<evidence type="ECO:0000256" key="5">
    <source>
        <dbReference type="ARBA" id="ARBA00023136"/>
    </source>
</evidence>
<dbReference type="Pfam" id="PF01529">
    <property type="entry name" value="DHHC"/>
    <property type="match status" value="1"/>
</dbReference>
<evidence type="ECO:0000256" key="6">
    <source>
        <dbReference type="RuleBase" id="RU079119"/>
    </source>
</evidence>
<gene>
    <name evidence="8" type="ORF">HaLaN_06163</name>
</gene>
<keyword evidence="4" id="KW-1133">Transmembrane helix</keyword>
<reference evidence="8 9" key="1">
    <citation type="submission" date="2020-02" db="EMBL/GenBank/DDBJ databases">
        <title>Draft genome sequence of Haematococcus lacustris strain NIES-144.</title>
        <authorList>
            <person name="Morimoto D."/>
            <person name="Nakagawa S."/>
            <person name="Yoshida T."/>
            <person name="Sawayama S."/>
        </authorList>
    </citation>
    <scope>NUCLEOTIDE SEQUENCE [LARGE SCALE GENOMIC DNA]</scope>
    <source>
        <strain evidence="8 9">NIES-144</strain>
    </source>
</reference>
<dbReference type="GO" id="GO:0019706">
    <property type="term" value="F:protein-cysteine S-palmitoyltransferase activity"/>
    <property type="evidence" value="ECO:0007669"/>
    <property type="project" value="UniProtKB-EC"/>
</dbReference>
<dbReference type="PROSITE" id="PS50216">
    <property type="entry name" value="DHHC"/>
    <property type="match status" value="1"/>
</dbReference>